<sequence>MNGYFIGLIRCRHNYQNGAPHALHGHFASWERMLENLPEITPTELNLKQGVIANKTPALSTGEQLGLTNILKALMPWRKGPFSLYGVNIDTEWRSDWKWDRVLPHLSPLKGRLVLDVGCGSGYHMWRMLGEGADFVVGIDPTQLFLCQFEAVRKLLGNDQRAHLIPVGIEQMPELNAFDTVFSMGVLYHRRSPLDHLWQLKNQLVSGGELVLESLVIDGDEFQCLIPGERYAQMRNVYFIPSAKMLKVWLEKCGFKDVRIVDENVTSLEEQRKTDWMVTDSLEAFLDPLDHTKTVEGYPAPKRAILIATKP</sequence>
<feature type="binding site" evidence="3">
    <location>
        <begin position="169"/>
        <end position="170"/>
    </location>
    <ligand>
        <name>carboxy-S-adenosyl-L-methionine</name>
        <dbReference type="ChEBI" id="CHEBI:134278"/>
    </ligand>
</feature>
<proteinExistence type="inferred from homology"/>
<feature type="binding site" evidence="3">
    <location>
        <position position="188"/>
    </location>
    <ligand>
        <name>carboxy-S-adenosyl-L-methionine</name>
        <dbReference type="ChEBI" id="CHEBI:134278"/>
    </ligand>
</feature>
<evidence type="ECO:0000313" key="5">
    <source>
        <dbReference type="Proteomes" id="UP000254191"/>
    </source>
</evidence>
<keyword evidence="2 3" id="KW-0819">tRNA processing</keyword>
<feature type="binding site" evidence="3">
    <location>
        <position position="98"/>
    </location>
    <ligand>
        <name>carboxy-S-adenosyl-L-methionine</name>
        <dbReference type="ChEBI" id="CHEBI:134278"/>
    </ligand>
</feature>
<dbReference type="EC" id="2.5.1.-" evidence="3"/>
<dbReference type="InterPro" id="IPR027555">
    <property type="entry name" value="Mo5U34_MeTrfas-like"/>
</dbReference>
<keyword evidence="1 3" id="KW-0808">Transferase</keyword>
<comment type="function">
    <text evidence="3">Catalyzes carboxymethyl transfer from carboxy-S-adenosyl-L-methionine (Cx-SAM) to 5-hydroxyuridine (ho5U) to form 5-carboxymethoxyuridine (cmo5U) at position 34 in tRNAs.</text>
</comment>
<accession>A0A379GIZ0</accession>
<evidence type="ECO:0000256" key="1">
    <source>
        <dbReference type="ARBA" id="ARBA00022679"/>
    </source>
</evidence>
<dbReference type="NCBIfam" id="TIGR00452">
    <property type="entry name" value="tRNA 5-methoxyuridine(34)/uridine 5-oxyacetic acid(34) synthase CmoB"/>
    <property type="match status" value="1"/>
</dbReference>
<dbReference type="PANTHER" id="PTHR43464">
    <property type="entry name" value="METHYLTRANSFERASE"/>
    <property type="match status" value="1"/>
</dbReference>
<gene>
    <name evidence="3 4" type="primary">cmoB</name>
    <name evidence="4" type="ORF">NCTC11938_05212</name>
</gene>
<dbReference type="Pfam" id="PF08003">
    <property type="entry name" value="Methyltransf_9"/>
    <property type="match status" value="1"/>
</dbReference>
<organism evidence="4 5">
    <name type="scientific">Proteus mirabilis</name>
    <dbReference type="NCBI Taxonomy" id="584"/>
    <lineage>
        <taxon>Bacteria</taxon>
        <taxon>Pseudomonadati</taxon>
        <taxon>Pseudomonadota</taxon>
        <taxon>Gammaproteobacteria</taxon>
        <taxon>Enterobacterales</taxon>
        <taxon>Morganellaceae</taxon>
        <taxon>Proteus</taxon>
    </lineage>
</organism>
<feature type="binding site" evidence="3">
    <location>
        <position position="303"/>
    </location>
    <ligand>
        <name>carboxy-S-adenosyl-L-methionine</name>
        <dbReference type="ChEBI" id="CHEBI:134278"/>
    </ligand>
</feature>
<name>A0A379GIZ0_PROMI</name>
<comment type="catalytic activity">
    <reaction evidence="3">
        <text>carboxy-S-adenosyl-L-methionine + 5-hydroxyuridine(34) in tRNA = 5-carboxymethoxyuridine(34) in tRNA + S-adenosyl-L-homocysteine + H(+)</text>
        <dbReference type="Rhea" id="RHEA:52848"/>
        <dbReference type="Rhea" id="RHEA-COMP:13381"/>
        <dbReference type="Rhea" id="RHEA-COMP:13383"/>
        <dbReference type="ChEBI" id="CHEBI:15378"/>
        <dbReference type="ChEBI" id="CHEBI:57856"/>
        <dbReference type="ChEBI" id="CHEBI:134278"/>
        <dbReference type="ChEBI" id="CHEBI:136877"/>
        <dbReference type="ChEBI" id="CHEBI:136879"/>
    </reaction>
</comment>
<dbReference type="Gene3D" id="3.40.50.150">
    <property type="entry name" value="Vaccinia Virus protein VP39"/>
    <property type="match status" value="1"/>
</dbReference>
<feature type="binding site" evidence="3">
    <location>
        <position position="79"/>
    </location>
    <ligand>
        <name>carboxy-S-adenosyl-L-methionine</name>
        <dbReference type="ChEBI" id="CHEBI:134278"/>
    </ligand>
</feature>
<comment type="similarity">
    <text evidence="3">Belongs to the class I-like SAM-binding methyltransferase superfamily. CmoB family.</text>
</comment>
<dbReference type="EMBL" id="UGTS01000006">
    <property type="protein sequence ID" value="SUC40910.1"/>
    <property type="molecule type" value="Genomic_DNA"/>
</dbReference>
<feature type="binding site" evidence="3">
    <location>
        <position position="118"/>
    </location>
    <ligand>
        <name>carboxy-S-adenosyl-L-methionine</name>
        <dbReference type="ChEBI" id="CHEBI:134278"/>
    </ligand>
</feature>
<dbReference type="AlphaFoldDB" id="A0A379GIZ0"/>
<dbReference type="InterPro" id="IPR029063">
    <property type="entry name" value="SAM-dependent_MTases_sf"/>
</dbReference>
<feature type="binding site" evidence="3">
    <location>
        <position position="184"/>
    </location>
    <ligand>
        <name>carboxy-S-adenosyl-L-methionine</name>
        <dbReference type="ChEBI" id="CHEBI:134278"/>
    </ligand>
</feature>
<dbReference type="HAMAP" id="MF_01590">
    <property type="entry name" value="tRNA_carboxymethyltr_CmoB"/>
    <property type="match status" value="1"/>
</dbReference>
<protein>
    <recommendedName>
        <fullName evidence="3">tRNA U34 carboxymethyltransferase</fullName>
        <ecNumber evidence="3">2.5.1.-</ecNumber>
    </recommendedName>
</protein>
<comment type="subunit">
    <text evidence="3">Homotetramer.</text>
</comment>
<dbReference type="GO" id="GO:0032259">
    <property type="term" value="P:methylation"/>
    <property type="evidence" value="ECO:0007669"/>
    <property type="project" value="UniProtKB-KW"/>
</dbReference>
<dbReference type="NCBIfam" id="NF011650">
    <property type="entry name" value="PRK15068.1"/>
    <property type="match status" value="1"/>
</dbReference>
<dbReference type="Proteomes" id="UP000254191">
    <property type="component" value="Unassembled WGS sequence"/>
</dbReference>
<dbReference type="PANTHER" id="PTHR43464:SF95">
    <property type="entry name" value="TRNA U34 CARBOXYMETHYLTRANSFERASE"/>
    <property type="match status" value="1"/>
</dbReference>
<dbReference type="GO" id="GO:0002098">
    <property type="term" value="P:tRNA wobble uridine modification"/>
    <property type="evidence" value="ECO:0007669"/>
    <property type="project" value="InterPro"/>
</dbReference>
<feature type="binding site" evidence="3">
    <location>
        <position position="93"/>
    </location>
    <ligand>
        <name>carboxy-S-adenosyl-L-methionine</name>
        <dbReference type="ChEBI" id="CHEBI:134278"/>
    </ligand>
</feature>
<evidence type="ECO:0000313" key="4">
    <source>
        <dbReference type="EMBL" id="SUC40910.1"/>
    </source>
</evidence>
<dbReference type="GO" id="GO:0008168">
    <property type="term" value="F:methyltransferase activity"/>
    <property type="evidence" value="ECO:0007669"/>
    <property type="project" value="UniProtKB-KW"/>
</dbReference>
<keyword evidence="4" id="KW-0489">Methyltransferase</keyword>
<feature type="binding site" evidence="3">
    <location>
        <begin position="140"/>
        <end position="142"/>
    </location>
    <ligand>
        <name>carboxy-S-adenosyl-L-methionine</name>
        <dbReference type="ChEBI" id="CHEBI:134278"/>
    </ligand>
</feature>
<dbReference type="InterPro" id="IPR010017">
    <property type="entry name" value="CmoB"/>
</dbReference>
<evidence type="ECO:0000256" key="3">
    <source>
        <dbReference type="HAMAP-Rule" id="MF_01590"/>
    </source>
</evidence>
<dbReference type="CDD" id="cd02440">
    <property type="entry name" value="AdoMet_MTases"/>
    <property type="match status" value="1"/>
</dbReference>
<dbReference type="GO" id="GO:0016765">
    <property type="term" value="F:transferase activity, transferring alkyl or aryl (other than methyl) groups"/>
    <property type="evidence" value="ECO:0007669"/>
    <property type="project" value="UniProtKB-UniRule"/>
</dbReference>
<evidence type="ECO:0000256" key="2">
    <source>
        <dbReference type="ARBA" id="ARBA00022694"/>
    </source>
</evidence>
<dbReference type="SUPFAM" id="SSF53335">
    <property type="entry name" value="S-adenosyl-L-methionine-dependent methyltransferases"/>
    <property type="match status" value="1"/>
</dbReference>
<reference evidence="4 5" key="1">
    <citation type="submission" date="2018-06" db="EMBL/GenBank/DDBJ databases">
        <authorList>
            <consortium name="Pathogen Informatics"/>
            <person name="Doyle S."/>
        </authorList>
    </citation>
    <scope>NUCLEOTIDE SEQUENCE [LARGE SCALE GENOMIC DNA]</scope>
    <source>
        <strain evidence="4 5">NCTC11938</strain>
    </source>
</reference>